<protein>
    <recommendedName>
        <fullName evidence="6">Trafficking protein particle complex subunit 8</fullName>
    </recommendedName>
</protein>
<dbReference type="Pfam" id="PF24545">
    <property type="entry name" value="Ig_TPPC8_1st"/>
    <property type="match status" value="1"/>
</dbReference>
<dbReference type="PANTHER" id="PTHR12975:SF6">
    <property type="entry name" value="TRAFFICKING PROTEIN PARTICLE COMPLEX SUBUNIT 8"/>
    <property type="match status" value="1"/>
</dbReference>
<feature type="domain" description="TPPC8 first Ig-like" evidence="3">
    <location>
        <begin position="581"/>
        <end position="741"/>
    </location>
</feature>
<keyword evidence="5" id="KW-1185">Reference proteome</keyword>
<feature type="domain" description="TPPC8 second Ig-like" evidence="2">
    <location>
        <begin position="744"/>
        <end position="861"/>
    </location>
</feature>
<accession>A0A1Y1V2C3</accession>
<dbReference type="InterPro" id="IPR058538">
    <property type="entry name" value="Ig_TPPC8_2nd"/>
</dbReference>
<comment type="caution">
    <text evidence="4">The sequence shown here is derived from an EMBL/GenBank/DDBJ whole genome shotgun (WGS) entry which is preliminary data.</text>
</comment>
<dbReference type="Proteomes" id="UP000193719">
    <property type="component" value="Unassembled WGS sequence"/>
</dbReference>
<dbReference type="GO" id="GO:1990072">
    <property type="term" value="C:TRAPPIII protein complex"/>
    <property type="evidence" value="ECO:0007669"/>
    <property type="project" value="TreeGrafter"/>
</dbReference>
<dbReference type="OrthoDB" id="203724at2759"/>
<dbReference type="AlphaFoldDB" id="A0A1Y1V2C3"/>
<dbReference type="EMBL" id="MCFH01000038">
    <property type="protein sequence ID" value="ORX45763.1"/>
    <property type="molecule type" value="Genomic_DNA"/>
</dbReference>
<feature type="domain" description="TPPC8 C-terminal Ig-like" evidence="1">
    <location>
        <begin position="1133"/>
        <end position="1235"/>
    </location>
</feature>
<dbReference type="Pfam" id="PF12739">
    <property type="entry name" value="TRAPPC-Trs85"/>
    <property type="match status" value="1"/>
</dbReference>
<reference evidence="4 5" key="1">
    <citation type="submission" date="2016-08" db="EMBL/GenBank/DDBJ databases">
        <title>Genomes of anaerobic fungi encode conserved fungal cellulosomes for biomass hydrolysis.</title>
        <authorList>
            <consortium name="DOE Joint Genome Institute"/>
            <person name="Haitjema C.H."/>
            <person name="Gilmore S.P."/>
            <person name="Henske J.K."/>
            <person name="Solomon K.V."/>
            <person name="De Groot R."/>
            <person name="Kuo A."/>
            <person name="Mondo S.J."/>
            <person name="Salamov A.A."/>
            <person name="Labutti K."/>
            <person name="Zhao Z."/>
            <person name="Chiniquy J."/>
            <person name="Barry K."/>
            <person name="Brewer H.M."/>
            <person name="Purvine S.O."/>
            <person name="Wright A.T."/>
            <person name="Boxma B."/>
            <person name="Van Alen T."/>
            <person name="Hackstein J.H."/>
            <person name="Baker S.E."/>
            <person name="Grigoriev I.V."/>
            <person name="O'Malley M.A."/>
        </authorList>
    </citation>
    <scope>NUCLEOTIDE SEQUENCE [LARGE SCALE GENOMIC DNA]</scope>
    <source>
        <strain evidence="5">finn</strain>
    </source>
</reference>
<dbReference type="InterPro" id="IPR058541">
    <property type="entry name" value="Ig_TPPC8_1st"/>
</dbReference>
<evidence type="ECO:0000259" key="3">
    <source>
        <dbReference type="Pfam" id="PF24545"/>
    </source>
</evidence>
<evidence type="ECO:0000259" key="2">
    <source>
        <dbReference type="Pfam" id="PF24544"/>
    </source>
</evidence>
<reference evidence="4 5" key="2">
    <citation type="submission" date="2016-08" db="EMBL/GenBank/DDBJ databases">
        <title>Pervasive Adenine N6-methylation of Active Genes in Fungi.</title>
        <authorList>
            <consortium name="DOE Joint Genome Institute"/>
            <person name="Mondo S.J."/>
            <person name="Dannebaum R.O."/>
            <person name="Kuo R.C."/>
            <person name="Labutti K."/>
            <person name="Haridas S."/>
            <person name="Kuo A."/>
            <person name="Salamov A."/>
            <person name="Ahrendt S.R."/>
            <person name="Lipzen A."/>
            <person name="Sullivan W."/>
            <person name="Andreopoulos W.B."/>
            <person name="Clum A."/>
            <person name="Lindquist E."/>
            <person name="Daum C."/>
            <person name="Ramamoorthy G.K."/>
            <person name="Gryganskyi A."/>
            <person name="Culley D."/>
            <person name="Magnuson J.K."/>
            <person name="James T.Y."/>
            <person name="O'Malley M.A."/>
            <person name="Stajich J.E."/>
            <person name="Spatafora J.W."/>
            <person name="Visel A."/>
            <person name="Grigoriev I.V."/>
        </authorList>
    </citation>
    <scope>NUCLEOTIDE SEQUENCE [LARGE SCALE GENOMIC DNA]</scope>
    <source>
        <strain evidence="5">finn</strain>
    </source>
</reference>
<proteinExistence type="predicted"/>
<sequence length="1279" mass="148689">MDDIEENTPWFREYKNIVNNVVSVSEHESFDHPLASFIFVSTNNKNPLSTFEQLQKAIDSHPIFKTEYVDPNIIKHYILIHDKRATSDKEVENLKSQMKKLFGLQFDILPFDFKGEEENENSDKPVEKFWTESMVTQDYLNILLPKNLNNSGGEDSPVLINSPTNNEGLLIFKDVDKNSKYIEQAELIDYGKKISSSDNISTKTFLSDFVALTLLPFMERNIHHLNEQVASARRGINRFFNAGRKYFGNSSKQIQQRNIIGSIDGLNRYSYQSAEAQMRKLADLSFMLCDYKFAYSVYDNVKKDFNSHDQDRKYYAGTQGMIVLCLLMYNSVKLNIDTIMENSVINYMKCKSHFYAQKATFTYIFLLKQLNQYKKISQAFLRITTDDSNVLSGLFLEQTSYCYLKLNPKMIRKYAFHLILAGHRYSRCGNRNHAYRCYFTAQKNFKDKNWSLIDDHINFTLGRQAFHLADLDTTVEYFLKLLYGSKQSANQQNAYMKEFLYIYKQYIEHKNPEDSKNHKDIITLSIPQVDDKSIKVHLFDVSENQGEDHLVTGNHQLDEEWKALDNLVSLENRNKNFTSFDNNQNTCTIGEPIYVVITIRNPMKIPLELDKIILDCELTPTNEEAAQSIDSSYKNDNNYLHYPNYSLQQIDHLSFNPNSEEKIKIVVIPKVEGILKIQGIKYFLFDLVKAVHPFKRKGKRLNDTKEQRMNVMYAEDKSLVFTVTPPMPLLDVVFHSKPSTVYAGETAKIILEINNKGNCTLKNLKLIMNQNSFVYVGSPEMINNELYDITNNDNLLENNKINNKLSEQNVFDILLPSLNDGTRGLESGKTTLIPIWIHFSQIGKISQRFLFNYYSEVNGQSYSRNLKYMINIQVLPSLRINAFTRKSTSKLNEFILGIEVENLLHDTTINLQQISINSPIWKIKNIMTNLSQEDDYIIEPHQISLVYYKLIQLTDNEKVESDNVLPEFYSCQRIENFLLGEKNKEEDHNIIIYSDHVKCRNSSLILMKNEGLKYFVLKSKYGWRMEKLLSQYPYIPKKDLPDLFTLYQTDDVDLLIFWENTNTKTKSYQFIPGINLGIQQSPLQYSIKFKDNASKSVNMITSKALFSQTAQKKKELLNSLLNNKNIRDCSPLRINLKSKNIIYHDFSQSKTCVVPVTLCIKNCSYNKVAYFKINMNNKKVQSESYDHDNIEEFIWIGKVSSNGFLKPNEEKVLEFKAAISKYGVYNLNKWNIKVKTQHYIPDMALTTEDIVFDESNIKDTENLYIQSSTNVYNVNIINK</sequence>
<gene>
    <name evidence="4" type="ORF">BCR36DRAFT_357866</name>
</gene>
<dbReference type="Pfam" id="PF24544">
    <property type="entry name" value="Ig_TPPC8_2nd"/>
    <property type="match status" value="1"/>
</dbReference>
<evidence type="ECO:0000313" key="4">
    <source>
        <dbReference type="EMBL" id="ORX45763.1"/>
    </source>
</evidence>
<evidence type="ECO:0000259" key="1">
    <source>
        <dbReference type="Pfam" id="PF24542"/>
    </source>
</evidence>
<evidence type="ECO:0008006" key="6">
    <source>
        <dbReference type="Google" id="ProtNLM"/>
    </source>
</evidence>
<dbReference type="Pfam" id="PF24542">
    <property type="entry name" value="Ig_TPPC8_C"/>
    <property type="match status" value="1"/>
</dbReference>
<dbReference type="InterPro" id="IPR024420">
    <property type="entry name" value="TRAPP_III_complex_Trs85"/>
</dbReference>
<dbReference type="InterPro" id="IPR057651">
    <property type="entry name" value="Ig_TPPC8_C"/>
</dbReference>
<dbReference type="STRING" id="1754191.A0A1Y1V2C3"/>
<organism evidence="4 5">
    <name type="scientific">Piromyces finnis</name>
    <dbReference type="NCBI Taxonomy" id="1754191"/>
    <lineage>
        <taxon>Eukaryota</taxon>
        <taxon>Fungi</taxon>
        <taxon>Fungi incertae sedis</taxon>
        <taxon>Chytridiomycota</taxon>
        <taxon>Chytridiomycota incertae sedis</taxon>
        <taxon>Neocallimastigomycetes</taxon>
        <taxon>Neocallimastigales</taxon>
        <taxon>Neocallimastigaceae</taxon>
        <taxon>Piromyces</taxon>
    </lineage>
</organism>
<dbReference type="PANTHER" id="PTHR12975">
    <property type="entry name" value="TRANSPORT PROTEIN TRAPP"/>
    <property type="match status" value="1"/>
</dbReference>
<evidence type="ECO:0000313" key="5">
    <source>
        <dbReference type="Proteomes" id="UP000193719"/>
    </source>
</evidence>
<name>A0A1Y1V2C3_9FUNG</name>